<gene>
    <name evidence="2" type="ORF">EPI10_005332</name>
</gene>
<dbReference type="OrthoDB" id="413361at2759"/>
<feature type="domain" description="Reverse transcriptase Ty1/copia-type" evidence="1">
    <location>
        <begin position="195"/>
        <end position="290"/>
    </location>
</feature>
<dbReference type="Proteomes" id="UP000325315">
    <property type="component" value="Unassembled WGS sequence"/>
</dbReference>
<reference evidence="3" key="1">
    <citation type="journal article" date="2019" name="Plant Biotechnol. J.">
        <title>Genome sequencing of the Australian wild diploid species Gossypium australe highlights disease resistance and delayed gland morphogenesis.</title>
        <authorList>
            <person name="Cai Y."/>
            <person name="Cai X."/>
            <person name="Wang Q."/>
            <person name="Wang P."/>
            <person name="Zhang Y."/>
            <person name="Cai C."/>
            <person name="Xu Y."/>
            <person name="Wang K."/>
            <person name="Zhou Z."/>
            <person name="Wang C."/>
            <person name="Geng S."/>
            <person name="Li B."/>
            <person name="Dong Q."/>
            <person name="Hou Y."/>
            <person name="Wang H."/>
            <person name="Ai P."/>
            <person name="Liu Z."/>
            <person name="Yi F."/>
            <person name="Sun M."/>
            <person name="An G."/>
            <person name="Cheng J."/>
            <person name="Zhang Y."/>
            <person name="Shi Q."/>
            <person name="Xie Y."/>
            <person name="Shi X."/>
            <person name="Chang Y."/>
            <person name="Huang F."/>
            <person name="Chen Y."/>
            <person name="Hong S."/>
            <person name="Mi L."/>
            <person name="Sun Q."/>
            <person name="Zhang L."/>
            <person name="Zhou B."/>
            <person name="Peng R."/>
            <person name="Zhang X."/>
            <person name="Liu F."/>
        </authorList>
    </citation>
    <scope>NUCLEOTIDE SEQUENCE [LARGE SCALE GENOMIC DNA]</scope>
    <source>
        <strain evidence="3">cv. PA1801</strain>
    </source>
</reference>
<dbReference type="GO" id="GO:0016301">
    <property type="term" value="F:kinase activity"/>
    <property type="evidence" value="ECO:0007669"/>
    <property type="project" value="UniProtKB-KW"/>
</dbReference>
<keyword evidence="2" id="KW-0675">Receptor</keyword>
<dbReference type="InterPro" id="IPR013103">
    <property type="entry name" value="RVT_2"/>
</dbReference>
<dbReference type="PANTHER" id="PTHR11439">
    <property type="entry name" value="GAG-POL-RELATED RETROTRANSPOSON"/>
    <property type="match status" value="1"/>
</dbReference>
<name>A0A5B6WQB2_9ROSI</name>
<organism evidence="2 3">
    <name type="scientific">Gossypium australe</name>
    <dbReference type="NCBI Taxonomy" id="47621"/>
    <lineage>
        <taxon>Eukaryota</taxon>
        <taxon>Viridiplantae</taxon>
        <taxon>Streptophyta</taxon>
        <taxon>Embryophyta</taxon>
        <taxon>Tracheophyta</taxon>
        <taxon>Spermatophyta</taxon>
        <taxon>Magnoliopsida</taxon>
        <taxon>eudicotyledons</taxon>
        <taxon>Gunneridae</taxon>
        <taxon>Pentapetalae</taxon>
        <taxon>rosids</taxon>
        <taxon>malvids</taxon>
        <taxon>Malvales</taxon>
        <taxon>Malvaceae</taxon>
        <taxon>Malvoideae</taxon>
        <taxon>Gossypium</taxon>
    </lineage>
</organism>
<comment type="caution">
    <text evidence="2">The sequence shown here is derived from an EMBL/GenBank/DDBJ whole genome shotgun (WGS) entry which is preliminary data.</text>
</comment>
<dbReference type="PANTHER" id="PTHR11439:SF467">
    <property type="entry name" value="INTEGRASE CATALYTIC DOMAIN-CONTAINING PROTEIN"/>
    <property type="match status" value="1"/>
</dbReference>
<dbReference type="InterPro" id="IPR043502">
    <property type="entry name" value="DNA/RNA_pol_sf"/>
</dbReference>
<dbReference type="Pfam" id="PF07727">
    <property type="entry name" value="RVT_2"/>
    <property type="match status" value="1"/>
</dbReference>
<evidence type="ECO:0000313" key="3">
    <source>
        <dbReference type="Proteomes" id="UP000325315"/>
    </source>
</evidence>
<protein>
    <submittedName>
        <fullName evidence="2">Putative LRR receptor-like serine/threonine-protein kinase</fullName>
    </submittedName>
</protein>
<dbReference type="CDD" id="cd09272">
    <property type="entry name" value="RNase_HI_RT_Ty1"/>
    <property type="match status" value="1"/>
</dbReference>
<keyword evidence="2" id="KW-0418">Kinase</keyword>
<keyword evidence="3" id="KW-1185">Reference proteome</keyword>
<dbReference type="SUPFAM" id="SSF56672">
    <property type="entry name" value="DNA/RNA polymerases"/>
    <property type="match status" value="1"/>
</dbReference>
<dbReference type="AlphaFoldDB" id="A0A5B6WQB2"/>
<proteinExistence type="predicted"/>
<accession>A0A5B6WQB2</accession>
<dbReference type="EMBL" id="SMMG02000002">
    <property type="protein sequence ID" value="KAA3483137.1"/>
    <property type="molecule type" value="Genomic_DNA"/>
</dbReference>
<keyword evidence="2" id="KW-0808">Transferase</keyword>
<evidence type="ECO:0000259" key="1">
    <source>
        <dbReference type="Pfam" id="PF07727"/>
    </source>
</evidence>
<sequence length="460" mass="52181">MPSNDALLDRLLTFPTESTSKSTCSGENDAILGHEYDTSSPTPVLSIVLVDPPPQLGNIHSMVIQPKARIFKPQVLVVGLAEHEPRTIEEAFVSKEWTLAAQEEYDALIHNHTWTLVPLPTVLGCGFRETFNPVVKPATIHTILSIIVTKWWLLRQVYINNDFLDGDLTEEVYMQQPSSYVQTDANGKPLISKSNASLFIRIINQFHMYVLVYVDDIIIIGDSLVEIDTFVHRLHTEFSLKDMKSDHYFLDVEVTRSSTGDLYICQRKYILDLLEHCHMDKAKGVHTSMIRSCSLSKHMRTLPDDPREHQSIARVLQYVVPTRPSIAYTVNHTCQFMHIPTDVHFVAIKRILRYLGATIDYGLHIRPSERLSLIGYIDANWGLDFDDRRSTTEYCVYFGGNPVLCIVAVAANPILHLKFNHVEFDLFFVREKVADGSLIVGEVPICDQVADILTKPLSYS</sequence>
<evidence type="ECO:0000313" key="2">
    <source>
        <dbReference type="EMBL" id="KAA3483137.1"/>
    </source>
</evidence>